<evidence type="ECO:0000256" key="2">
    <source>
        <dbReference type="ARBA" id="ARBA00009773"/>
    </source>
</evidence>
<dbReference type="PANTHER" id="PTHR21716:SF4">
    <property type="entry name" value="TRANSMEMBRANE PROTEIN 245"/>
    <property type="match status" value="1"/>
</dbReference>
<evidence type="ECO:0000256" key="5">
    <source>
        <dbReference type="ARBA" id="ARBA00023136"/>
    </source>
</evidence>
<dbReference type="EMBL" id="JACPHQ010000028">
    <property type="protein sequence ID" value="MBI2466029.1"/>
    <property type="molecule type" value="Genomic_DNA"/>
</dbReference>
<dbReference type="Proteomes" id="UP000709672">
    <property type="component" value="Unassembled WGS sequence"/>
</dbReference>
<evidence type="ECO:0000256" key="3">
    <source>
        <dbReference type="ARBA" id="ARBA00022692"/>
    </source>
</evidence>
<dbReference type="InterPro" id="IPR002549">
    <property type="entry name" value="AI-2E-like"/>
</dbReference>
<evidence type="ECO:0000313" key="9">
    <source>
        <dbReference type="Proteomes" id="UP000709672"/>
    </source>
</evidence>
<feature type="transmembrane region" description="Helical" evidence="6">
    <location>
        <begin position="33"/>
        <end position="51"/>
    </location>
</feature>
<dbReference type="EMBL" id="JACOYY010000059">
    <property type="protein sequence ID" value="MBI2052425.1"/>
    <property type="molecule type" value="Genomic_DNA"/>
</dbReference>
<gene>
    <name evidence="7" type="ORF">HYT38_01975</name>
    <name evidence="8" type="ORF">HYV66_02240</name>
</gene>
<reference evidence="8" key="1">
    <citation type="submission" date="2020-07" db="EMBL/GenBank/DDBJ databases">
        <title>Huge and variable diversity of episymbiotic CPR bacteria and DPANN archaea in groundwater ecosystems.</title>
        <authorList>
            <person name="He C.Y."/>
            <person name="Keren R."/>
            <person name="Whittaker M."/>
            <person name="Farag I.F."/>
            <person name="Doudna J."/>
            <person name="Cate J.H.D."/>
            <person name="Banfield J.F."/>
        </authorList>
    </citation>
    <scope>NUCLEOTIDE SEQUENCE</scope>
    <source>
        <strain evidence="7">NC_groundwater_191_Ag_S-0.1um_45_8</strain>
        <strain evidence="8">NC_groundwater_418_Ag_B-0.1um_45_10</strain>
    </source>
</reference>
<comment type="subcellular location">
    <subcellularLocation>
        <location evidence="1">Membrane</location>
        <topology evidence="1">Multi-pass membrane protein</topology>
    </subcellularLocation>
</comment>
<protein>
    <submittedName>
        <fullName evidence="8">AI-2E family transporter</fullName>
    </submittedName>
</protein>
<dbReference type="Proteomes" id="UP000786662">
    <property type="component" value="Unassembled WGS sequence"/>
</dbReference>
<feature type="transmembrane region" description="Helical" evidence="6">
    <location>
        <begin position="229"/>
        <end position="250"/>
    </location>
</feature>
<name>A0A931YDU4_9BACT</name>
<organism evidence="8 9">
    <name type="scientific">Candidatus Sungiibacteriota bacterium</name>
    <dbReference type="NCBI Taxonomy" id="2750080"/>
    <lineage>
        <taxon>Bacteria</taxon>
        <taxon>Candidatus Sungiibacteriota</taxon>
    </lineage>
</organism>
<evidence type="ECO:0000256" key="6">
    <source>
        <dbReference type="SAM" id="Phobius"/>
    </source>
</evidence>
<comment type="caution">
    <text evidence="8">The sequence shown here is derived from an EMBL/GenBank/DDBJ whole genome shotgun (WGS) entry which is preliminary data.</text>
</comment>
<feature type="transmembrane region" description="Helical" evidence="6">
    <location>
        <begin position="201"/>
        <end position="223"/>
    </location>
</feature>
<feature type="transmembrane region" description="Helical" evidence="6">
    <location>
        <begin position="257"/>
        <end position="278"/>
    </location>
</feature>
<dbReference type="AlphaFoldDB" id="A0A931YDU4"/>
<feature type="transmembrane region" description="Helical" evidence="6">
    <location>
        <begin position="144"/>
        <end position="166"/>
    </location>
</feature>
<dbReference type="PANTHER" id="PTHR21716">
    <property type="entry name" value="TRANSMEMBRANE PROTEIN"/>
    <property type="match status" value="1"/>
</dbReference>
<dbReference type="GO" id="GO:0016020">
    <property type="term" value="C:membrane"/>
    <property type="evidence" value="ECO:0007669"/>
    <property type="project" value="UniProtKB-SubCell"/>
</dbReference>
<feature type="transmembrane region" description="Helical" evidence="6">
    <location>
        <begin position="7"/>
        <end position="27"/>
    </location>
</feature>
<keyword evidence="5 6" id="KW-0472">Membrane</keyword>
<evidence type="ECO:0000256" key="1">
    <source>
        <dbReference type="ARBA" id="ARBA00004141"/>
    </source>
</evidence>
<feature type="transmembrane region" description="Helical" evidence="6">
    <location>
        <begin position="63"/>
        <end position="85"/>
    </location>
</feature>
<evidence type="ECO:0000313" key="7">
    <source>
        <dbReference type="EMBL" id="MBI2052425.1"/>
    </source>
</evidence>
<proteinExistence type="inferred from homology"/>
<feature type="transmembrane region" description="Helical" evidence="6">
    <location>
        <begin position="298"/>
        <end position="330"/>
    </location>
</feature>
<accession>A0A931YDU4</accession>
<evidence type="ECO:0000313" key="8">
    <source>
        <dbReference type="EMBL" id="MBI2466029.1"/>
    </source>
</evidence>
<keyword evidence="3 6" id="KW-0812">Transmembrane</keyword>
<keyword evidence="4 6" id="KW-1133">Transmembrane helix</keyword>
<evidence type="ECO:0000256" key="4">
    <source>
        <dbReference type="ARBA" id="ARBA00022989"/>
    </source>
</evidence>
<sequence>MVDKNVQIYFFVAVFLAVLALNVAMFLPFIGAVVLALTLAVAFRPVYTWILKRLGGRASLSSLTTVLLTVLIIIIPIAFLSTLVFKEASVVYSIFRDGSGEAYVGDLNRIINTQLKNISPGLSFDVRAIFEKILNFFVRNLGSVFSGISGAVFSLFLALMALYYLLKDGDRLKKIVMSLSPLADEYDDQVFNKLSLTVSSVIKGSLLVAVVQGVLTGAGFFIFGIPNPAIWGTIGVIAALIPMLGTALVIVPGLIYLFSLGSTGAALGLLLWGAVIVGSVDNLLRPKLFERDINIHPFFILISVLGGLEFFGAVGFLLGPLLLSLLFSLLDIYKKEFKRDVEQV</sequence>
<dbReference type="Pfam" id="PF01594">
    <property type="entry name" value="AI-2E_transport"/>
    <property type="match status" value="1"/>
</dbReference>
<comment type="similarity">
    <text evidence="2">Belongs to the autoinducer-2 exporter (AI-2E) (TC 2.A.86) family.</text>
</comment>